<dbReference type="InterPro" id="IPR006665">
    <property type="entry name" value="OmpA-like"/>
</dbReference>
<evidence type="ECO:0000256" key="4">
    <source>
        <dbReference type="PROSITE-ProRule" id="PRU00473"/>
    </source>
</evidence>
<comment type="subcellular location">
    <subcellularLocation>
        <location evidence="1">Cell outer membrane</location>
    </subcellularLocation>
</comment>
<dbReference type="PANTHER" id="PTHR30329:SF21">
    <property type="entry name" value="LIPOPROTEIN YIAD-RELATED"/>
    <property type="match status" value="1"/>
</dbReference>
<dbReference type="PROSITE" id="PS51123">
    <property type="entry name" value="OMPA_2"/>
    <property type="match status" value="1"/>
</dbReference>
<evidence type="ECO:0000313" key="7">
    <source>
        <dbReference type="Proteomes" id="UP001144471"/>
    </source>
</evidence>
<dbReference type="EMBL" id="BSDY01000017">
    <property type="protein sequence ID" value="GLI57403.1"/>
    <property type="molecule type" value="Genomic_DNA"/>
</dbReference>
<dbReference type="Gene3D" id="3.30.1330.60">
    <property type="entry name" value="OmpA-like domain"/>
    <property type="match status" value="1"/>
</dbReference>
<dbReference type="PANTHER" id="PTHR30329">
    <property type="entry name" value="STATOR ELEMENT OF FLAGELLAR MOTOR COMPLEX"/>
    <property type="match status" value="1"/>
</dbReference>
<evidence type="ECO:0000259" key="5">
    <source>
        <dbReference type="PROSITE" id="PS51123"/>
    </source>
</evidence>
<dbReference type="AlphaFoldDB" id="A0A9W6GMV1"/>
<gene>
    <name evidence="6" type="ORF">PM10SUCC1_29170</name>
</gene>
<reference evidence="6" key="1">
    <citation type="submission" date="2022-12" db="EMBL/GenBank/DDBJ databases">
        <title>Reference genome sequencing for broad-spectrum identification of bacterial and archaeal isolates by mass spectrometry.</title>
        <authorList>
            <person name="Sekiguchi Y."/>
            <person name="Tourlousse D.M."/>
        </authorList>
    </citation>
    <scope>NUCLEOTIDE SEQUENCE</scope>
    <source>
        <strain evidence="6">10succ1</strain>
    </source>
</reference>
<evidence type="ECO:0000313" key="6">
    <source>
        <dbReference type="EMBL" id="GLI57403.1"/>
    </source>
</evidence>
<dbReference type="PRINTS" id="PR01021">
    <property type="entry name" value="OMPADOMAIN"/>
</dbReference>
<dbReference type="Proteomes" id="UP001144471">
    <property type="component" value="Unassembled WGS sequence"/>
</dbReference>
<dbReference type="Pfam" id="PF00691">
    <property type="entry name" value="OmpA"/>
    <property type="match status" value="1"/>
</dbReference>
<dbReference type="PROSITE" id="PS51257">
    <property type="entry name" value="PROKAR_LIPOPROTEIN"/>
    <property type="match status" value="1"/>
</dbReference>
<evidence type="ECO:0000256" key="3">
    <source>
        <dbReference type="ARBA" id="ARBA00023237"/>
    </source>
</evidence>
<organism evidence="6 7">
    <name type="scientific">Propionigenium maris DSM 9537</name>
    <dbReference type="NCBI Taxonomy" id="1123000"/>
    <lineage>
        <taxon>Bacteria</taxon>
        <taxon>Fusobacteriati</taxon>
        <taxon>Fusobacteriota</taxon>
        <taxon>Fusobacteriia</taxon>
        <taxon>Fusobacteriales</taxon>
        <taxon>Fusobacteriaceae</taxon>
        <taxon>Propionigenium</taxon>
    </lineage>
</organism>
<keyword evidence="7" id="KW-1185">Reference proteome</keyword>
<feature type="domain" description="OmpA-like" evidence="5">
    <location>
        <begin position="47"/>
        <end position="168"/>
    </location>
</feature>
<comment type="caution">
    <text evidence="6">The sequence shown here is derived from an EMBL/GenBank/DDBJ whole genome shotgun (WGS) entry which is preliminary data.</text>
</comment>
<dbReference type="RefSeq" id="WP_281836998.1">
    <property type="nucleotide sequence ID" value="NZ_BSDY01000017.1"/>
</dbReference>
<sequence>MKYILLMAVVLIVTSCKPYQERLRVVSYDKVKLPEVEIKAEVESGLGKKLLVLDDILGTFDFDRGTLQYSTITSETVRESVVDKIFNKSGVLTIIGHTDSIGSKEYNVSLSYRRASSVADLIMSLLPLDSGVEVEIIGRGMEDPLVPNDSRSNRRKNRRVEIYFAEGEAE</sequence>
<dbReference type="InterPro" id="IPR050330">
    <property type="entry name" value="Bact_OuterMem_StrucFunc"/>
</dbReference>
<evidence type="ECO:0000256" key="1">
    <source>
        <dbReference type="ARBA" id="ARBA00004442"/>
    </source>
</evidence>
<evidence type="ECO:0000256" key="2">
    <source>
        <dbReference type="ARBA" id="ARBA00023136"/>
    </source>
</evidence>
<dbReference type="CDD" id="cd07185">
    <property type="entry name" value="OmpA_C-like"/>
    <property type="match status" value="1"/>
</dbReference>
<dbReference type="InterPro" id="IPR036737">
    <property type="entry name" value="OmpA-like_sf"/>
</dbReference>
<protein>
    <recommendedName>
        <fullName evidence="5">OmpA-like domain-containing protein</fullName>
    </recommendedName>
</protein>
<dbReference type="InterPro" id="IPR006664">
    <property type="entry name" value="OMP_bac"/>
</dbReference>
<proteinExistence type="predicted"/>
<keyword evidence="2 4" id="KW-0472">Membrane</keyword>
<dbReference type="GO" id="GO:0009279">
    <property type="term" value="C:cell outer membrane"/>
    <property type="evidence" value="ECO:0007669"/>
    <property type="project" value="UniProtKB-SubCell"/>
</dbReference>
<keyword evidence="3" id="KW-0998">Cell outer membrane</keyword>
<accession>A0A9W6GMV1</accession>
<dbReference type="SUPFAM" id="SSF103088">
    <property type="entry name" value="OmpA-like"/>
    <property type="match status" value="1"/>
</dbReference>
<name>A0A9W6GMV1_9FUSO</name>